<dbReference type="EMBL" id="OD003598">
    <property type="protein sequence ID" value="CAD7408224.1"/>
    <property type="molecule type" value="Genomic_DNA"/>
</dbReference>
<keyword evidence="2" id="KW-0812">Transmembrane</keyword>
<evidence type="ECO:0000313" key="3">
    <source>
        <dbReference type="EMBL" id="CAD7408224.1"/>
    </source>
</evidence>
<evidence type="ECO:0000256" key="2">
    <source>
        <dbReference type="SAM" id="Phobius"/>
    </source>
</evidence>
<evidence type="ECO:0000256" key="1">
    <source>
        <dbReference type="SAM" id="MobiDB-lite"/>
    </source>
</evidence>
<accession>A0A7R9D6U3</accession>
<feature type="region of interest" description="Disordered" evidence="1">
    <location>
        <begin position="1"/>
        <end position="36"/>
    </location>
</feature>
<reference evidence="3" key="1">
    <citation type="submission" date="2020-11" db="EMBL/GenBank/DDBJ databases">
        <authorList>
            <person name="Tran Van P."/>
        </authorList>
    </citation>
    <scope>NUCLEOTIDE SEQUENCE</scope>
</reference>
<sequence length="132" mass="14270">MVETKSLPSPKTMDGKGTASDTVVQVEQPPPWSTVKEERRNTGRYVVVIVVAFACLLGLYQACLQQNAVLAGLIVPALIMVIYVAWVLYTARHSQKQVGSLGSDDLSAPSTRIAHATVCVVQIYKTLTDPVV</sequence>
<organism evidence="3">
    <name type="scientific">Timema poppense</name>
    <name type="common">Walking stick</name>
    <dbReference type="NCBI Taxonomy" id="170557"/>
    <lineage>
        <taxon>Eukaryota</taxon>
        <taxon>Metazoa</taxon>
        <taxon>Ecdysozoa</taxon>
        <taxon>Arthropoda</taxon>
        <taxon>Hexapoda</taxon>
        <taxon>Insecta</taxon>
        <taxon>Pterygota</taxon>
        <taxon>Neoptera</taxon>
        <taxon>Polyneoptera</taxon>
        <taxon>Phasmatodea</taxon>
        <taxon>Timematodea</taxon>
        <taxon>Timematoidea</taxon>
        <taxon>Timematidae</taxon>
        <taxon>Timema</taxon>
    </lineage>
</organism>
<keyword evidence="2" id="KW-0472">Membrane</keyword>
<proteinExistence type="predicted"/>
<keyword evidence="2" id="KW-1133">Transmembrane helix</keyword>
<name>A0A7R9D6U3_TIMPO</name>
<feature type="transmembrane region" description="Helical" evidence="2">
    <location>
        <begin position="68"/>
        <end position="89"/>
    </location>
</feature>
<dbReference type="AlphaFoldDB" id="A0A7R9D6U3"/>
<feature type="transmembrane region" description="Helical" evidence="2">
    <location>
        <begin position="45"/>
        <end position="62"/>
    </location>
</feature>
<protein>
    <submittedName>
        <fullName evidence="3">Uncharacterized protein</fullName>
    </submittedName>
</protein>
<gene>
    <name evidence="3" type="ORF">TPSB3V08_LOCUS6249</name>
</gene>